<proteinExistence type="predicted"/>
<protein>
    <submittedName>
        <fullName evidence="1">Uncharacterized protein</fullName>
    </submittedName>
</protein>
<gene>
    <name evidence="1" type="ORF">BDR25DRAFT_394920</name>
</gene>
<keyword evidence="2" id="KW-1185">Reference proteome</keyword>
<evidence type="ECO:0000313" key="1">
    <source>
        <dbReference type="EMBL" id="KAF2468147.1"/>
    </source>
</evidence>
<evidence type="ECO:0000313" key="2">
    <source>
        <dbReference type="Proteomes" id="UP000799755"/>
    </source>
</evidence>
<comment type="caution">
    <text evidence="1">The sequence shown here is derived from an EMBL/GenBank/DDBJ whole genome shotgun (WGS) entry which is preliminary data.</text>
</comment>
<dbReference type="Proteomes" id="UP000799755">
    <property type="component" value="Unassembled WGS sequence"/>
</dbReference>
<accession>A0ACB6QPC9</accession>
<dbReference type="EMBL" id="MU003517">
    <property type="protein sequence ID" value="KAF2468147.1"/>
    <property type="molecule type" value="Genomic_DNA"/>
</dbReference>
<name>A0ACB6QPC9_9PLEO</name>
<reference evidence="1" key="1">
    <citation type="journal article" date="2020" name="Stud. Mycol.">
        <title>101 Dothideomycetes genomes: a test case for predicting lifestyles and emergence of pathogens.</title>
        <authorList>
            <person name="Haridas S."/>
            <person name="Albert R."/>
            <person name="Binder M."/>
            <person name="Bloem J."/>
            <person name="Labutti K."/>
            <person name="Salamov A."/>
            <person name="Andreopoulos B."/>
            <person name="Baker S."/>
            <person name="Barry K."/>
            <person name="Bills G."/>
            <person name="Bluhm B."/>
            <person name="Cannon C."/>
            <person name="Castanera R."/>
            <person name="Culley D."/>
            <person name="Daum C."/>
            <person name="Ezra D."/>
            <person name="Gonzalez J."/>
            <person name="Henrissat B."/>
            <person name="Kuo A."/>
            <person name="Liang C."/>
            <person name="Lipzen A."/>
            <person name="Lutzoni F."/>
            <person name="Magnuson J."/>
            <person name="Mondo S."/>
            <person name="Nolan M."/>
            <person name="Ohm R."/>
            <person name="Pangilinan J."/>
            <person name="Park H.-J."/>
            <person name="Ramirez L."/>
            <person name="Alfaro M."/>
            <person name="Sun H."/>
            <person name="Tritt A."/>
            <person name="Yoshinaga Y."/>
            <person name="Zwiers L.-H."/>
            <person name="Turgeon B."/>
            <person name="Goodwin S."/>
            <person name="Spatafora J."/>
            <person name="Crous P."/>
            <person name="Grigoriev I."/>
        </authorList>
    </citation>
    <scope>NUCLEOTIDE SEQUENCE</scope>
    <source>
        <strain evidence="1">ATCC 200398</strain>
    </source>
</reference>
<organism evidence="1 2">
    <name type="scientific">Lindgomyces ingoldianus</name>
    <dbReference type="NCBI Taxonomy" id="673940"/>
    <lineage>
        <taxon>Eukaryota</taxon>
        <taxon>Fungi</taxon>
        <taxon>Dikarya</taxon>
        <taxon>Ascomycota</taxon>
        <taxon>Pezizomycotina</taxon>
        <taxon>Dothideomycetes</taxon>
        <taxon>Pleosporomycetidae</taxon>
        <taxon>Pleosporales</taxon>
        <taxon>Lindgomycetaceae</taxon>
        <taxon>Lindgomyces</taxon>
    </lineage>
</organism>
<sequence>MSVKFVCSPQRFPFWHQQICEWSDGTQGIVSNFIIHVGTSLVQTKSVKSTLLRTTLALPRKDSPIKLSRQRGENEEAACVLSIHMPVKEEIRFVKPPSILRTREKEIYLLRKLIMTPTTHFSYFITTESCVFRLCKDFTTSSHPASSSQLQRAFKQSLPHSISLMYRTQHENRTSDAHILATFPPDADIPHCWAAAYYDRSMRPETELWVFASGEIPGHSSRDITQFCPTCRTALLSMIEYMGKLPVPPLHPDNETAVEQAKLHEKQYPELGKDVRYPVSPGSYLRHLLLPSIVTLGAVHHQVMQLFLEAGLVREDFPGPEAALNKFLFKFSALPQTKELPAGLRWGEVRRQDIAIVQSRTAIPRATRTLMSLKNVGVFDEETDKAVAWAFLGLDGSLTALHVEPGYRGKGIAKAVATRMFKRHAPGLAEDGEGMAWAHADVYVGNTQSEAVCRSLGGEDSWKIFWVRIDVATLDLDEPVNKSSIERRGFGHLYRMINTW</sequence>